<dbReference type="PANTHER" id="PTHR43591:SF31">
    <property type="entry name" value="LAEA-LIKE, PUTATIVE (AFU_ORTHOLOGUE AFUA_8G01930)-RELATED"/>
    <property type="match status" value="1"/>
</dbReference>
<dbReference type="GO" id="GO:0008168">
    <property type="term" value="F:methyltransferase activity"/>
    <property type="evidence" value="ECO:0007669"/>
    <property type="project" value="TreeGrafter"/>
</dbReference>
<dbReference type="Gene3D" id="3.40.50.150">
    <property type="entry name" value="Vaccinia Virus protein VP39"/>
    <property type="match status" value="1"/>
</dbReference>
<dbReference type="InterPro" id="IPR029063">
    <property type="entry name" value="SAM-dependent_MTases_sf"/>
</dbReference>
<organism evidence="2 3">
    <name type="scientific">Coleophoma crateriformis</name>
    <dbReference type="NCBI Taxonomy" id="565419"/>
    <lineage>
        <taxon>Eukaryota</taxon>
        <taxon>Fungi</taxon>
        <taxon>Dikarya</taxon>
        <taxon>Ascomycota</taxon>
        <taxon>Pezizomycotina</taxon>
        <taxon>Leotiomycetes</taxon>
        <taxon>Helotiales</taxon>
        <taxon>Dermateaceae</taxon>
        <taxon>Coleophoma</taxon>
    </lineage>
</organism>
<dbReference type="Pfam" id="PF13489">
    <property type="entry name" value="Methyltransf_23"/>
    <property type="match status" value="1"/>
</dbReference>
<evidence type="ECO:0000256" key="1">
    <source>
        <dbReference type="SAM" id="MobiDB-lite"/>
    </source>
</evidence>
<dbReference type="SUPFAM" id="SSF53335">
    <property type="entry name" value="S-adenosyl-L-methionine-dependent methyltransferases"/>
    <property type="match status" value="1"/>
</dbReference>
<feature type="region of interest" description="Disordered" evidence="1">
    <location>
        <begin position="1"/>
        <end position="24"/>
    </location>
</feature>
<protein>
    <recommendedName>
        <fullName evidence="4">Methyltransferase domain-containing protein</fullName>
    </recommendedName>
</protein>
<keyword evidence="3" id="KW-1185">Reference proteome</keyword>
<dbReference type="CDD" id="cd02440">
    <property type="entry name" value="AdoMet_MTases"/>
    <property type="match status" value="1"/>
</dbReference>
<accession>A0A3D8Q4Q4</accession>
<gene>
    <name evidence="2" type="ORF">BP5796_13115</name>
</gene>
<dbReference type="AlphaFoldDB" id="A0A3D8Q4Q4"/>
<proteinExistence type="predicted"/>
<evidence type="ECO:0000313" key="2">
    <source>
        <dbReference type="EMBL" id="RDW56650.1"/>
    </source>
</evidence>
<sequence>MTESQEHPPDNPITPGLLEAEADDWDGDSAVAAEDLTSSKASLHSSILKYREENGRTYHGYKDGKYAFPNDEPENDRLDLQNHAFLLTLGGRLYSAPIPKEQTLHRVLDVGTGTGIWAIDFADEHPETEVIGVDLSPIQPNFIPPNLIFEIDDLEEE</sequence>
<name>A0A3D8Q4Q4_9HELO</name>
<evidence type="ECO:0000313" key="3">
    <source>
        <dbReference type="Proteomes" id="UP000256328"/>
    </source>
</evidence>
<dbReference type="PANTHER" id="PTHR43591">
    <property type="entry name" value="METHYLTRANSFERASE"/>
    <property type="match status" value="1"/>
</dbReference>
<dbReference type="EMBL" id="PDLN01000025">
    <property type="protein sequence ID" value="RDW56650.1"/>
    <property type="molecule type" value="Genomic_DNA"/>
</dbReference>
<dbReference type="Proteomes" id="UP000256328">
    <property type="component" value="Unassembled WGS sequence"/>
</dbReference>
<evidence type="ECO:0008006" key="4">
    <source>
        <dbReference type="Google" id="ProtNLM"/>
    </source>
</evidence>
<reference evidence="2 3" key="1">
    <citation type="journal article" date="2018" name="IMA Fungus">
        <title>IMA Genome-F 9: Draft genome sequence of Annulohypoxylon stygium, Aspergillus mulundensis, Berkeleyomyces basicola (syn. Thielaviopsis basicola), Ceratocystis smalleyi, two Cercospora beticola strains, Coleophoma cylindrospora, Fusarium fracticaudum, Phialophora cf. hyalina, and Morchella septimelata.</title>
        <authorList>
            <person name="Wingfield B.D."/>
            <person name="Bills G.F."/>
            <person name="Dong Y."/>
            <person name="Huang W."/>
            <person name="Nel W.J."/>
            <person name="Swalarsk-Parry B.S."/>
            <person name="Vaghefi N."/>
            <person name="Wilken P.M."/>
            <person name="An Z."/>
            <person name="de Beer Z.W."/>
            <person name="De Vos L."/>
            <person name="Chen L."/>
            <person name="Duong T.A."/>
            <person name="Gao Y."/>
            <person name="Hammerbacher A."/>
            <person name="Kikkert J.R."/>
            <person name="Li Y."/>
            <person name="Li H."/>
            <person name="Li K."/>
            <person name="Li Q."/>
            <person name="Liu X."/>
            <person name="Ma X."/>
            <person name="Naidoo K."/>
            <person name="Pethybridge S.J."/>
            <person name="Sun J."/>
            <person name="Steenkamp E.T."/>
            <person name="van der Nest M.A."/>
            <person name="van Wyk S."/>
            <person name="Wingfield M.J."/>
            <person name="Xiong C."/>
            <person name="Yue Q."/>
            <person name="Zhang X."/>
        </authorList>
    </citation>
    <scope>NUCLEOTIDE SEQUENCE [LARGE SCALE GENOMIC DNA]</scope>
    <source>
        <strain evidence="2 3">BP5796</strain>
    </source>
</reference>
<comment type="caution">
    <text evidence="2">The sequence shown here is derived from an EMBL/GenBank/DDBJ whole genome shotgun (WGS) entry which is preliminary data.</text>
</comment>
<dbReference type="OrthoDB" id="2013972at2759"/>